<evidence type="ECO:0000313" key="2">
    <source>
        <dbReference type="Proteomes" id="UP001602245"/>
    </source>
</evidence>
<organism evidence="1 2">
    <name type="scientific">Paractinoplanes globisporus</name>
    <dbReference type="NCBI Taxonomy" id="113565"/>
    <lineage>
        <taxon>Bacteria</taxon>
        <taxon>Bacillati</taxon>
        <taxon>Actinomycetota</taxon>
        <taxon>Actinomycetes</taxon>
        <taxon>Micromonosporales</taxon>
        <taxon>Micromonosporaceae</taxon>
        <taxon>Paractinoplanes</taxon>
    </lineage>
</organism>
<name>A0ABW6W9R0_9ACTN</name>
<gene>
    <name evidence="1" type="ORF">ACFY35_06495</name>
</gene>
<sequence>MTCRRGDARAYQPAVNENRPAITAANRPRELLRGMLEEQRRTLTIWLT</sequence>
<dbReference type="Proteomes" id="UP001602245">
    <property type="component" value="Unassembled WGS sequence"/>
</dbReference>
<accession>A0ABW6W9R0</accession>
<evidence type="ECO:0000313" key="1">
    <source>
        <dbReference type="EMBL" id="MFF5289065.1"/>
    </source>
</evidence>
<reference evidence="1 2" key="1">
    <citation type="submission" date="2024-10" db="EMBL/GenBank/DDBJ databases">
        <title>The Natural Products Discovery Center: Release of the First 8490 Sequenced Strains for Exploring Actinobacteria Biosynthetic Diversity.</title>
        <authorList>
            <person name="Kalkreuter E."/>
            <person name="Kautsar S.A."/>
            <person name="Yang D."/>
            <person name="Bader C.D."/>
            <person name="Teijaro C.N."/>
            <person name="Fluegel L."/>
            <person name="Davis C.M."/>
            <person name="Simpson J.R."/>
            <person name="Lauterbach L."/>
            <person name="Steele A.D."/>
            <person name="Gui C."/>
            <person name="Meng S."/>
            <person name="Li G."/>
            <person name="Viehrig K."/>
            <person name="Ye F."/>
            <person name="Su P."/>
            <person name="Kiefer A.F."/>
            <person name="Nichols A."/>
            <person name="Cepeda A.J."/>
            <person name="Yan W."/>
            <person name="Fan B."/>
            <person name="Jiang Y."/>
            <person name="Adhikari A."/>
            <person name="Zheng C.-J."/>
            <person name="Schuster L."/>
            <person name="Cowan T.M."/>
            <person name="Smanski M.J."/>
            <person name="Chevrette M.G."/>
            <person name="De Carvalho L.P.S."/>
            <person name="Shen B."/>
        </authorList>
    </citation>
    <scope>NUCLEOTIDE SEQUENCE [LARGE SCALE GENOMIC DNA]</scope>
    <source>
        <strain evidence="1 2">NPDC000087</strain>
    </source>
</reference>
<protein>
    <submittedName>
        <fullName evidence="1">Uncharacterized protein</fullName>
    </submittedName>
</protein>
<dbReference type="RefSeq" id="WP_020509408.1">
    <property type="nucleotide sequence ID" value="NZ_JBIAZU010000001.1"/>
</dbReference>
<proteinExistence type="predicted"/>
<dbReference type="EMBL" id="JBIAZU010000001">
    <property type="protein sequence ID" value="MFF5289065.1"/>
    <property type="molecule type" value="Genomic_DNA"/>
</dbReference>
<keyword evidence="2" id="KW-1185">Reference proteome</keyword>
<comment type="caution">
    <text evidence="1">The sequence shown here is derived from an EMBL/GenBank/DDBJ whole genome shotgun (WGS) entry which is preliminary data.</text>
</comment>